<evidence type="ECO:0000313" key="2">
    <source>
        <dbReference type="Proteomes" id="UP001346149"/>
    </source>
</evidence>
<reference evidence="1 2" key="1">
    <citation type="journal article" date="2023" name="Hortic Res">
        <title>Pangenome of water caltrop reveals structural variations and asymmetric subgenome divergence after allopolyploidization.</title>
        <authorList>
            <person name="Zhang X."/>
            <person name="Chen Y."/>
            <person name="Wang L."/>
            <person name="Yuan Y."/>
            <person name="Fang M."/>
            <person name="Shi L."/>
            <person name="Lu R."/>
            <person name="Comes H.P."/>
            <person name="Ma Y."/>
            <person name="Chen Y."/>
            <person name="Huang G."/>
            <person name="Zhou Y."/>
            <person name="Zheng Z."/>
            <person name="Qiu Y."/>
        </authorList>
    </citation>
    <scope>NUCLEOTIDE SEQUENCE [LARGE SCALE GENOMIC DNA]</scope>
    <source>
        <strain evidence="1">F231</strain>
    </source>
</reference>
<organism evidence="1 2">
    <name type="scientific">Trapa natans</name>
    <name type="common">Water chestnut</name>
    <dbReference type="NCBI Taxonomy" id="22666"/>
    <lineage>
        <taxon>Eukaryota</taxon>
        <taxon>Viridiplantae</taxon>
        <taxon>Streptophyta</taxon>
        <taxon>Embryophyta</taxon>
        <taxon>Tracheophyta</taxon>
        <taxon>Spermatophyta</taxon>
        <taxon>Magnoliopsida</taxon>
        <taxon>eudicotyledons</taxon>
        <taxon>Gunneridae</taxon>
        <taxon>Pentapetalae</taxon>
        <taxon>rosids</taxon>
        <taxon>malvids</taxon>
        <taxon>Myrtales</taxon>
        <taxon>Lythraceae</taxon>
        <taxon>Trapa</taxon>
    </lineage>
</organism>
<evidence type="ECO:0000313" key="1">
    <source>
        <dbReference type="EMBL" id="KAK4779098.1"/>
    </source>
</evidence>
<gene>
    <name evidence="1" type="ORF">SAY86_006626</name>
</gene>
<dbReference type="EMBL" id="JAXQNO010000017">
    <property type="protein sequence ID" value="KAK4779098.1"/>
    <property type="molecule type" value="Genomic_DNA"/>
</dbReference>
<protein>
    <submittedName>
        <fullName evidence="1">Uncharacterized protein</fullName>
    </submittedName>
</protein>
<accession>A0AAN7KZ66</accession>
<dbReference type="AlphaFoldDB" id="A0AAN7KZ66"/>
<proteinExistence type="predicted"/>
<keyword evidence="2" id="KW-1185">Reference proteome</keyword>
<name>A0AAN7KZ66_TRANT</name>
<dbReference type="Proteomes" id="UP001346149">
    <property type="component" value="Unassembled WGS sequence"/>
</dbReference>
<sequence>MGFFTTSCLLTKISSGIMHARGDLPCFRSHGMNGWLASGIELLQQASNICKCHALHYTSIKKNCTHLCMHRYMRPLQEGSTSAVDYPLSADHHEGVIAWDSLEM</sequence>
<comment type="caution">
    <text evidence="1">The sequence shown here is derived from an EMBL/GenBank/DDBJ whole genome shotgun (WGS) entry which is preliminary data.</text>
</comment>